<organism evidence="2 3">
    <name type="scientific">Dyadobacter sandarakinus</name>
    <dbReference type="NCBI Taxonomy" id="2747268"/>
    <lineage>
        <taxon>Bacteria</taxon>
        <taxon>Pseudomonadati</taxon>
        <taxon>Bacteroidota</taxon>
        <taxon>Cytophagia</taxon>
        <taxon>Cytophagales</taxon>
        <taxon>Spirosomataceae</taxon>
        <taxon>Dyadobacter</taxon>
    </lineage>
</organism>
<protein>
    <submittedName>
        <fullName evidence="2">HupE/UreJ family protein</fullName>
    </submittedName>
</protein>
<keyword evidence="1" id="KW-0472">Membrane</keyword>
<evidence type="ECO:0000313" key="3">
    <source>
        <dbReference type="Proteomes" id="UP000612680"/>
    </source>
</evidence>
<dbReference type="Pfam" id="PF13795">
    <property type="entry name" value="HupE_UreJ_2"/>
    <property type="match status" value="1"/>
</dbReference>
<accession>A0ABX7IB85</accession>
<dbReference type="RefSeq" id="WP_204657291.1">
    <property type="nucleotide sequence ID" value="NZ_CP056775.1"/>
</dbReference>
<evidence type="ECO:0000256" key="1">
    <source>
        <dbReference type="SAM" id="Phobius"/>
    </source>
</evidence>
<evidence type="ECO:0000313" key="2">
    <source>
        <dbReference type="EMBL" id="QRR02388.1"/>
    </source>
</evidence>
<feature type="transmembrane region" description="Helical" evidence="1">
    <location>
        <begin position="109"/>
        <end position="129"/>
    </location>
</feature>
<name>A0ABX7IB85_9BACT</name>
<keyword evidence="3" id="KW-1185">Reference proteome</keyword>
<dbReference type="EMBL" id="CP056775">
    <property type="protein sequence ID" value="QRR02388.1"/>
    <property type="molecule type" value="Genomic_DNA"/>
</dbReference>
<feature type="transmembrane region" description="Helical" evidence="1">
    <location>
        <begin position="42"/>
        <end position="65"/>
    </location>
</feature>
<proteinExistence type="predicted"/>
<feature type="transmembrane region" description="Helical" evidence="1">
    <location>
        <begin position="176"/>
        <end position="193"/>
    </location>
</feature>
<feature type="transmembrane region" description="Helical" evidence="1">
    <location>
        <begin position="20"/>
        <end position="37"/>
    </location>
</feature>
<keyword evidence="1" id="KW-1133">Transmembrane helix</keyword>
<dbReference type="Proteomes" id="UP000612680">
    <property type="component" value="Chromosome"/>
</dbReference>
<sequence>MSEFQAYLLLGFNHITDSRGYDHILFIMALCTVYTLVDWKKVVILVTAFTIGHSVTLALSTLGLVNVDKDWIELLIPVTIVITAVFNFFYKTPKSHAAQPERTSSFRYVIALVFGLIHGLGFSNYLRALLGQEAEITSPLLGFNIGLELGQLIIVFIVLCIAFVAIELLRVQRMSWVNILSGIIAGMALSLILNNEFFRSLTTVNTTTASLAYTNTHDDEKNAAPVTYPADHCGILCPAAAYVA</sequence>
<gene>
    <name evidence="2" type="ORF">HWI92_16465</name>
</gene>
<reference evidence="2 3" key="1">
    <citation type="submission" date="2020-06" db="EMBL/GenBank/DDBJ databases">
        <title>Dyadobacter sandarakinus sp. nov., isolated from the soil of the Arctic Yellow River Station.</title>
        <authorList>
            <person name="Zhang Y."/>
            <person name="Peng F."/>
        </authorList>
    </citation>
    <scope>NUCLEOTIDE SEQUENCE [LARGE SCALE GENOMIC DNA]</scope>
    <source>
        <strain evidence="2 3">Q3-56</strain>
    </source>
</reference>
<feature type="transmembrane region" description="Helical" evidence="1">
    <location>
        <begin position="71"/>
        <end position="89"/>
    </location>
</feature>
<feature type="transmembrane region" description="Helical" evidence="1">
    <location>
        <begin position="149"/>
        <end position="169"/>
    </location>
</feature>
<dbReference type="InterPro" id="IPR032809">
    <property type="entry name" value="Put_HupE_UreJ"/>
</dbReference>
<keyword evidence="1" id="KW-0812">Transmembrane</keyword>